<accession>A0A3N4JRI4</accession>
<dbReference type="AlphaFoldDB" id="A0A3N4JRI4"/>
<organism evidence="2 3">
    <name type="scientific">Choiromyces venosus 120613-1</name>
    <dbReference type="NCBI Taxonomy" id="1336337"/>
    <lineage>
        <taxon>Eukaryota</taxon>
        <taxon>Fungi</taxon>
        <taxon>Dikarya</taxon>
        <taxon>Ascomycota</taxon>
        <taxon>Pezizomycotina</taxon>
        <taxon>Pezizomycetes</taxon>
        <taxon>Pezizales</taxon>
        <taxon>Tuberaceae</taxon>
        <taxon>Choiromyces</taxon>
    </lineage>
</organism>
<dbReference type="Proteomes" id="UP000276215">
    <property type="component" value="Unassembled WGS sequence"/>
</dbReference>
<feature type="region of interest" description="Disordered" evidence="1">
    <location>
        <begin position="24"/>
        <end position="67"/>
    </location>
</feature>
<proteinExistence type="predicted"/>
<feature type="region of interest" description="Disordered" evidence="1">
    <location>
        <begin position="210"/>
        <end position="233"/>
    </location>
</feature>
<gene>
    <name evidence="2" type="ORF">L873DRAFT_710193</name>
</gene>
<evidence type="ECO:0000313" key="3">
    <source>
        <dbReference type="Proteomes" id="UP000276215"/>
    </source>
</evidence>
<keyword evidence="3" id="KW-1185">Reference proteome</keyword>
<sequence length="233" mass="25640">MKKCKGSVYKMAEPPFVEKCVRDPRKMEKKRKRQPLEDGSEHCIPSGRITPCQPEQNLLRPLRKKRSVGESSYPACYTAGEVQDETAAEFQVHFQAECSNSEKSYLDTCYTGGDPKLLNAASGSDFINTASSSDFNTPPSTNNTGLLGYRSSTRQNKSFSQIPSTPAYSVLMPHQIEEILSPTDSINHDYQVRTQRGGISSLETLNSCPTSSPAMIGGSQQINPVFSFPSESP</sequence>
<evidence type="ECO:0000256" key="1">
    <source>
        <dbReference type="SAM" id="MobiDB-lite"/>
    </source>
</evidence>
<protein>
    <submittedName>
        <fullName evidence="2">Uncharacterized protein</fullName>
    </submittedName>
</protein>
<reference evidence="2 3" key="1">
    <citation type="journal article" date="2018" name="Nat. Ecol. Evol.">
        <title>Pezizomycetes genomes reveal the molecular basis of ectomycorrhizal truffle lifestyle.</title>
        <authorList>
            <person name="Murat C."/>
            <person name="Payen T."/>
            <person name="Noel B."/>
            <person name="Kuo A."/>
            <person name="Morin E."/>
            <person name="Chen J."/>
            <person name="Kohler A."/>
            <person name="Krizsan K."/>
            <person name="Balestrini R."/>
            <person name="Da Silva C."/>
            <person name="Montanini B."/>
            <person name="Hainaut M."/>
            <person name="Levati E."/>
            <person name="Barry K.W."/>
            <person name="Belfiori B."/>
            <person name="Cichocki N."/>
            <person name="Clum A."/>
            <person name="Dockter R.B."/>
            <person name="Fauchery L."/>
            <person name="Guy J."/>
            <person name="Iotti M."/>
            <person name="Le Tacon F."/>
            <person name="Lindquist E.A."/>
            <person name="Lipzen A."/>
            <person name="Malagnac F."/>
            <person name="Mello A."/>
            <person name="Molinier V."/>
            <person name="Miyauchi S."/>
            <person name="Poulain J."/>
            <person name="Riccioni C."/>
            <person name="Rubini A."/>
            <person name="Sitrit Y."/>
            <person name="Splivallo R."/>
            <person name="Traeger S."/>
            <person name="Wang M."/>
            <person name="Zifcakova L."/>
            <person name="Wipf D."/>
            <person name="Zambonelli A."/>
            <person name="Paolocci F."/>
            <person name="Nowrousian M."/>
            <person name="Ottonello S."/>
            <person name="Baldrian P."/>
            <person name="Spatafora J.W."/>
            <person name="Henrissat B."/>
            <person name="Nagy L.G."/>
            <person name="Aury J.M."/>
            <person name="Wincker P."/>
            <person name="Grigoriev I.V."/>
            <person name="Bonfante P."/>
            <person name="Martin F.M."/>
        </authorList>
    </citation>
    <scope>NUCLEOTIDE SEQUENCE [LARGE SCALE GENOMIC DNA]</scope>
    <source>
        <strain evidence="2 3">120613-1</strain>
    </source>
</reference>
<dbReference type="EMBL" id="ML120376">
    <property type="protein sequence ID" value="RPB00913.1"/>
    <property type="molecule type" value="Genomic_DNA"/>
</dbReference>
<evidence type="ECO:0000313" key="2">
    <source>
        <dbReference type="EMBL" id="RPB00913.1"/>
    </source>
</evidence>
<feature type="region of interest" description="Disordered" evidence="1">
    <location>
        <begin position="132"/>
        <end position="161"/>
    </location>
</feature>
<name>A0A3N4JRI4_9PEZI</name>